<accession>A0A2P1PWG2</accession>
<dbReference type="OrthoDB" id="9808360at2"/>
<dbReference type="GO" id="GO:0005829">
    <property type="term" value="C:cytosol"/>
    <property type="evidence" value="ECO:0007669"/>
    <property type="project" value="TreeGrafter"/>
</dbReference>
<evidence type="ECO:0000313" key="1">
    <source>
        <dbReference type="EMBL" id="AVP99188.1"/>
    </source>
</evidence>
<dbReference type="EMBL" id="CP027860">
    <property type="protein sequence ID" value="AVP99188.1"/>
    <property type="molecule type" value="Genomic_DNA"/>
</dbReference>
<dbReference type="PROSITE" id="PS01332">
    <property type="entry name" value="HTH_RRF2_1"/>
    <property type="match status" value="1"/>
</dbReference>
<proteinExistence type="predicted"/>
<dbReference type="GO" id="GO:0003700">
    <property type="term" value="F:DNA-binding transcription factor activity"/>
    <property type="evidence" value="ECO:0007669"/>
    <property type="project" value="TreeGrafter"/>
</dbReference>
<dbReference type="KEGG" id="xba:C7S18_19345"/>
<dbReference type="PROSITE" id="PS51197">
    <property type="entry name" value="HTH_RRF2_2"/>
    <property type="match status" value="1"/>
</dbReference>
<dbReference type="AlphaFoldDB" id="A0A2P1PWG2"/>
<dbReference type="CDD" id="cd00090">
    <property type="entry name" value="HTH_ARSR"/>
    <property type="match status" value="1"/>
</dbReference>
<protein>
    <submittedName>
        <fullName evidence="1">SUF system Fe-S cluster assembly regulator</fullName>
    </submittedName>
</protein>
<dbReference type="InterPro" id="IPR030489">
    <property type="entry name" value="TR_Rrf2-type_CS"/>
</dbReference>
<dbReference type="NCBIfam" id="TIGR00738">
    <property type="entry name" value="rrf2_super"/>
    <property type="match status" value="1"/>
</dbReference>
<name>A0A2P1PWG2_9GAMM</name>
<dbReference type="InterPro" id="IPR011991">
    <property type="entry name" value="ArsR-like_HTH"/>
</dbReference>
<gene>
    <name evidence="1" type="ORF">C7S18_19345</name>
</gene>
<dbReference type="Proteomes" id="UP000241074">
    <property type="component" value="Chromosome"/>
</dbReference>
<organism evidence="1 2">
    <name type="scientific">Ahniella affigens</name>
    <dbReference type="NCBI Taxonomy" id="2021234"/>
    <lineage>
        <taxon>Bacteria</taxon>
        <taxon>Pseudomonadati</taxon>
        <taxon>Pseudomonadota</taxon>
        <taxon>Gammaproteobacteria</taxon>
        <taxon>Lysobacterales</taxon>
        <taxon>Rhodanobacteraceae</taxon>
        <taxon>Ahniella</taxon>
    </lineage>
</organism>
<reference evidence="1 2" key="1">
    <citation type="submission" date="2018-03" db="EMBL/GenBank/DDBJ databases">
        <title>Ahniella affigens gen. nov., sp. nov., a gammaproteobacterium isolated from sandy soil near a stream.</title>
        <authorList>
            <person name="Ko Y."/>
            <person name="Kim J.-H."/>
        </authorList>
    </citation>
    <scope>NUCLEOTIDE SEQUENCE [LARGE SCALE GENOMIC DNA]</scope>
    <source>
        <strain evidence="1 2">D13</strain>
    </source>
</reference>
<dbReference type="NCBIfam" id="TIGR02944">
    <property type="entry name" value="suf_reg_Xantho"/>
    <property type="match status" value="1"/>
</dbReference>
<reference evidence="1 2" key="2">
    <citation type="submission" date="2018-03" db="EMBL/GenBank/DDBJ databases">
        <authorList>
            <person name="Keele B.F."/>
        </authorList>
    </citation>
    <scope>NUCLEOTIDE SEQUENCE [LARGE SCALE GENOMIC DNA]</scope>
    <source>
        <strain evidence="1 2">D13</strain>
    </source>
</reference>
<dbReference type="PANTHER" id="PTHR33221:SF2">
    <property type="entry name" value="TRANSCRIPTIONAL REGULATOR"/>
    <property type="match status" value="1"/>
</dbReference>
<dbReference type="InterPro" id="IPR014290">
    <property type="entry name" value="SUF_FeS_clus_asmbl_reg"/>
</dbReference>
<dbReference type="PANTHER" id="PTHR33221">
    <property type="entry name" value="WINGED HELIX-TURN-HELIX TRANSCRIPTIONAL REGULATOR, RRF2 FAMILY"/>
    <property type="match status" value="1"/>
</dbReference>
<dbReference type="InterPro" id="IPR036390">
    <property type="entry name" value="WH_DNA-bd_sf"/>
</dbReference>
<dbReference type="InterPro" id="IPR036388">
    <property type="entry name" value="WH-like_DNA-bd_sf"/>
</dbReference>
<dbReference type="Pfam" id="PF02082">
    <property type="entry name" value="Rrf2"/>
    <property type="match status" value="1"/>
</dbReference>
<dbReference type="RefSeq" id="WP_106893108.1">
    <property type="nucleotide sequence ID" value="NZ_CP027860.1"/>
</dbReference>
<dbReference type="SUPFAM" id="SSF46785">
    <property type="entry name" value="Winged helix' DNA-binding domain"/>
    <property type="match status" value="1"/>
</dbReference>
<evidence type="ECO:0000313" key="2">
    <source>
        <dbReference type="Proteomes" id="UP000241074"/>
    </source>
</evidence>
<sequence length="151" mass="16518">MLRVSKLTDYATVVMVAMAESPTELHAASQLAERTRLELPTVSKLLKQLAAAGLIESRRGVNGGYRLLRNATEISVLEIFEAMEGKLAMTDCVEHHGACNRETHCQVQSHWRRISAVIARAMADMSLADLKQTPPPPPPRGKPVPIKIALA</sequence>
<dbReference type="InterPro" id="IPR000944">
    <property type="entry name" value="Tscrpt_reg_Rrf2"/>
</dbReference>
<dbReference type="Gene3D" id="1.10.10.10">
    <property type="entry name" value="Winged helix-like DNA-binding domain superfamily/Winged helix DNA-binding domain"/>
    <property type="match status" value="1"/>
</dbReference>
<keyword evidence="2" id="KW-1185">Reference proteome</keyword>